<name>A0A8J5L4A4_ZINOF</name>
<protein>
    <recommendedName>
        <fullName evidence="4">SCY1-like protein 2</fullName>
    </recommendedName>
</protein>
<dbReference type="SUPFAM" id="SSF48371">
    <property type="entry name" value="ARM repeat"/>
    <property type="match status" value="1"/>
</dbReference>
<dbReference type="Gene3D" id="1.25.10.10">
    <property type="entry name" value="Leucine-rich Repeat Variant"/>
    <property type="match status" value="1"/>
</dbReference>
<evidence type="ECO:0000313" key="2">
    <source>
        <dbReference type="EMBL" id="KAG6505287.1"/>
    </source>
</evidence>
<dbReference type="InterPro" id="IPR011989">
    <property type="entry name" value="ARM-like"/>
</dbReference>
<evidence type="ECO:0008006" key="4">
    <source>
        <dbReference type="Google" id="ProtNLM"/>
    </source>
</evidence>
<dbReference type="Proteomes" id="UP000734854">
    <property type="component" value="Unassembled WGS sequence"/>
</dbReference>
<feature type="region of interest" description="Disordered" evidence="1">
    <location>
        <begin position="200"/>
        <end position="241"/>
    </location>
</feature>
<proteinExistence type="predicted"/>
<dbReference type="PANTHER" id="PTHR12984">
    <property type="entry name" value="SCY1-RELATED S/T PROTEIN KINASE-LIKE"/>
    <property type="match status" value="1"/>
</dbReference>
<evidence type="ECO:0000256" key="1">
    <source>
        <dbReference type="SAM" id="MobiDB-lite"/>
    </source>
</evidence>
<organism evidence="2 3">
    <name type="scientific">Zingiber officinale</name>
    <name type="common">Ginger</name>
    <name type="synonym">Amomum zingiber</name>
    <dbReference type="NCBI Taxonomy" id="94328"/>
    <lineage>
        <taxon>Eukaryota</taxon>
        <taxon>Viridiplantae</taxon>
        <taxon>Streptophyta</taxon>
        <taxon>Embryophyta</taxon>
        <taxon>Tracheophyta</taxon>
        <taxon>Spermatophyta</taxon>
        <taxon>Magnoliopsida</taxon>
        <taxon>Liliopsida</taxon>
        <taxon>Zingiberales</taxon>
        <taxon>Zingiberaceae</taxon>
        <taxon>Zingiber</taxon>
    </lineage>
</organism>
<gene>
    <name evidence="2" type="ORF">ZIOFF_037642</name>
</gene>
<dbReference type="AlphaFoldDB" id="A0A8J5L4A4"/>
<evidence type="ECO:0000313" key="3">
    <source>
        <dbReference type="Proteomes" id="UP000734854"/>
    </source>
</evidence>
<reference evidence="2 3" key="1">
    <citation type="submission" date="2020-08" db="EMBL/GenBank/DDBJ databases">
        <title>Plant Genome Project.</title>
        <authorList>
            <person name="Zhang R.-G."/>
        </authorList>
    </citation>
    <scope>NUCLEOTIDE SEQUENCE [LARGE SCALE GENOMIC DNA]</scope>
    <source>
        <tissue evidence="2">Rhizome</tissue>
    </source>
</reference>
<keyword evidence="3" id="KW-1185">Reference proteome</keyword>
<dbReference type="EMBL" id="JACMSC010000010">
    <property type="protein sequence ID" value="KAG6505287.1"/>
    <property type="molecule type" value="Genomic_DNA"/>
</dbReference>
<comment type="caution">
    <text evidence="2">The sequence shown here is derived from an EMBL/GenBank/DDBJ whole genome shotgun (WGS) entry which is preliminary data.</text>
</comment>
<dbReference type="InterPro" id="IPR051177">
    <property type="entry name" value="CIK-Related_Protein"/>
</dbReference>
<sequence length="350" mass="38555">MFFLQEKNDFEHSTLPALVPILSYASGETLLLLVKNAELIIHKVNQFVTKHCLTLNALFQVSQQDLIPHVLPFFVRAFDDSDPCIQEEVLQRTVPLLRQLDVQLVKQTMVSRVHSSALKTTVASYGREFAVEHVLPLLFPLLASQQLNVQQFAKYMLFVKDILRTIEEKLGVRVTYSGSPDVKLSATSANEMKTELLPKLTEQNSSTKSKPSWGEDWGPTVKKTGNTSLPVEASHQPERAVPILQQAPITDIPLRSITAASSQQTSPTCTPVNVEWPPSKSHSGFGVHLGVNENQNAMGTSNSSFDDLNPFANWPPRSSNSASSLVSVNAPNQSYGISGPDFPPTHLLCS</sequence>
<accession>A0A8J5L4A4</accession>
<dbReference type="InterPro" id="IPR016024">
    <property type="entry name" value="ARM-type_fold"/>
</dbReference>
<dbReference type="PANTHER" id="PTHR12984:SF6">
    <property type="entry name" value="SCY1-LIKE PROTEIN 2"/>
    <property type="match status" value="1"/>
</dbReference>
<feature type="compositionally biased region" description="Polar residues" evidence="1">
    <location>
        <begin position="201"/>
        <end position="210"/>
    </location>
</feature>